<evidence type="ECO:0000313" key="2">
    <source>
        <dbReference type="Proteomes" id="UP001292094"/>
    </source>
</evidence>
<name>A0AAE1UFY7_9EUCA</name>
<reference evidence="1" key="1">
    <citation type="submission" date="2023-11" db="EMBL/GenBank/DDBJ databases">
        <title>Genome assemblies of two species of porcelain crab, Petrolisthes cinctipes and Petrolisthes manimaculis (Anomura: Porcellanidae).</title>
        <authorList>
            <person name="Angst P."/>
        </authorList>
    </citation>
    <scope>NUCLEOTIDE SEQUENCE</scope>
    <source>
        <strain evidence="1">PB745_02</strain>
        <tissue evidence="1">Gill</tissue>
    </source>
</reference>
<evidence type="ECO:0000313" key="1">
    <source>
        <dbReference type="EMBL" id="KAK4323118.1"/>
    </source>
</evidence>
<gene>
    <name evidence="1" type="ORF">Pmani_006170</name>
</gene>
<comment type="caution">
    <text evidence="1">The sequence shown here is derived from an EMBL/GenBank/DDBJ whole genome shotgun (WGS) entry which is preliminary data.</text>
</comment>
<evidence type="ECO:0008006" key="3">
    <source>
        <dbReference type="Google" id="ProtNLM"/>
    </source>
</evidence>
<dbReference type="Proteomes" id="UP001292094">
    <property type="component" value="Unassembled WGS sequence"/>
</dbReference>
<dbReference type="EMBL" id="JAWZYT010000471">
    <property type="protein sequence ID" value="KAK4323118.1"/>
    <property type="molecule type" value="Genomic_DNA"/>
</dbReference>
<accession>A0AAE1UFY7</accession>
<sequence length="128" mass="14367">MEEAPALRVAITLRFPATGNSYKSLGYAFRVAPNTISLIVPETCIAIIEAFVDEYLQIPDSVEGWKQIANGINERWYIPHTLGAIDGKHIRVWKLAPLQLQESLLLGPVGSCRFRLLVHLRRRGGCRL</sequence>
<keyword evidence="2" id="KW-1185">Reference proteome</keyword>
<organism evidence="1 2">
    <name type="scientific">Petrolisthes manimaculis</name>
    <dbReference type="NCBI Taxonomy" id="1843537"/>
    <lineage>
        <taxon>Eukaryota</taxon>
        <taxon>Metazoa</taxon>
        <taxon>Ecdysozoa</taxon>
        <taxon>Arthropoda</taxon>
        <taxon>Crustacea</taxon>
        <taxon>Multicrustacea</taxon>
        <taxon>Malacostraca</taxon>
        <taxon>Eumalacostraca</taxon>
        <taxon>Eucarida</taxon>
        <taxon>Decapoda</taxon>
        <taxon>Pleocyemata</taxon>
        <taxon>Anomura</taxon>
        <taxon>Galatheoidea</taxon>
        <taxon>Porcellanidae</taxon>
        <taxon>Petrolisthes</taxon>
    </lineage>
</organism>
<proteinExistence type="predicted"/>
<dbReference type="AlphaFoldDB" id="A0AAE1UFY7"/>
<protein>
    <recommendedName>
        <fullName evidence="3">DDE Tnp4 domain-containing protein</fullName>
    </recommendedName>
</protein>